<dbReference type="RefSeq" id="WP_089233128.1">
    <property type="nucleotide sequence ID" value="NZ_FZOY01000004.1"/>
</dbReference>
<dbReference type="PANTHER" id="PTHR43537:SF6">
    <property type="entry name" value="HTH-TYPE TRANSCRIPTIONAL REPRESSOR RSPR"/>
    <property type="match status" value="1"/>
</dbReference>
<dbReference type="SMART" id="SM00895">
    <property type="entry name" value="FCD"/>
    <property type="match status" value="1"/>
</dbReference>
<evidence type="ECO:0000256" key="2">
    <source>
        <dbReference type="ARBA" id="ARBA00023125"/>
    </source>
</evidence>
<dbReference type="Gene3D" id="1.20.120.530">
    <property type="entry name" value="GntR ligand-binding domain-like"/>
    <property type="match status" value="1"/>
</dbReference>
<name>A0A239HTI1_9RHOB</name>
<dbReference type="GO" id="GO:0003677">
    <property type="term" value="F:DNA binding"/>
    <property type="evidence" value="ECO:0007669"/>
    <property type="project" value="UniProtKB-KW"/>
</dbReference>
<keyword evidence="2" id="KW-0238">DNA-binding</keyword>
<protein>
    <submittedName>
        <fullName evidence="5">Transcriptional regulator, GntR family</fullName>
    </submittedName>
</protein>
<evidence type="ECO:0000256" key="3">
    <source>
        <dbReference type="ARBA" id="ARBA00023163"/>
    </source>
</evidence>
<feature type="domain" description="HTH gntR-type" evidence="4">
    <location>
        <begin position="15"/>
        <end position="82"/>
    </location>
</feature>
<keyword evidence="6" id="KW-1185">Reference proteome</keyword>
<sequence length="236" mass="26187">MSKNVSDAPLRPSEVPVSQRVYEQIRESIISLEWKPGTKLSEKDVASEIGVSKTPVREAFIRLSEEGLIEIRPKSGSYVSEISFEKVYECLMLRRAIEMAVAAEAANRRTTLDLVNLQQLVERQVEAAGAGDGVAFFELDRDFHQALANIAAMPSAIRLVHMVRGAVSRVQRLRISRGENRHLQVIEEHRAIVAAMESRDASAASAAMDAHLNCVEMFAKIIRSPEVQEHVTPKAS</sequence>
<dbReference type="Proteomes" id="UP000198426">
    <property type="component" value="Unassembled WGS sequence"/>
</dbReference>
<gene>
    <name evidence="5" type="ORF">SAMN05421757_10422</name>
</gene>
<dbReference type="SMART" id="SM00345">
    <property type="entry name" value="HTH_GNTR"/>
    <property type="match status" value="1"/>
</dbReference>
<evidence type="ECO:0000259" key="4">
    <source>
        <dbReference type="PROSITE" id="PS50949"/>
    </source>
</evidence>
<dbReference type="GO" id="GO:0003700">
    <property type="term" value="F:DNA-binding transcription factor activity"/>
    <property type="evidence" value="ECO:0007669"/>
    <property type="project" value="InterPro"/>
</dbReference>
<dbReference type="Pfam" id="PF07729">
    <property type="entry name" value="FCD"/>
    <property type="match status" value="1"/>
</dbReference>
<dbReference type="InterPro" id="IPR011711">
    <property type="entry name" value="GntR_C"/>
</dbReference>
<dbReference type="EMBL" id="FZOY01000004">
    <property type="protein sequence ID" value="SNS84646.1"/>
    <property type="molecule type" value="Genomic_DNA"/>
</dbReference>
<dbReference type="PROSITE" id="PS50949">
    <property type="entry name" value="HTH_GNTR"/>
    <property type="match status" value="1"/>
</dbReference>
<reference evidence="5 6" key="1">
    <citation type="submission" date="2017-06" db="EMBL/GenBank/DDBJ databases">
        <authorList>
            <person name="Kim H.J."/>
            <person name="Triplett B.A."/>
        </authorList>
    </citation>
    <scope>NUCLEOTIDE SEQUENCE [LARGE SCALE GENOMIC DNA]</scope>
    <source>
        <strain evidence="5 6">DSM 29339</strain>
    </source>
</reference>
<proteinExistence type="predicted"/>
<dbReference type="Pfam" id="PF00392">
    <property type="entry name" value="GntR"/>
    <property type="match status" value="1"/>
</dbReference>
<dbReference type="AlphaFoldDB" id="A0A239HTI1"/>
<dbReference type="CDD" id="cd07377">
    <property type="entry name" value="WHTH_GntR"/>
    <property type="match status" value="1"/>
</dbReference>
<keyword evidence="3" id="KW-0804">Transcription</keyword>
<organism evidence="5 6">
    <name type="scientific">Tropicimonas sediminicola</name>
    <dbReference type="NCBI Taxonomy" id="1031541"/>
    <lineage>
        <taxon>Bacteria</taxon>
        <taxon>Pseudomonadati</taxon>
        <taxon>Pseudomonadota</taxon>
        <taxon>Alphaproteobacteria</taxon>
        <taxon>Rhodobacterales</taxon>
        <taxon>Roseobacteraceae</taxon>
        <taxon>Tropicimonas</taxon>
    </lineage>
</organism>
<accession>A0A239HTI1</accession>
<dbReference type="PRINTS" id="PR00035">
    <property type="entry name" value="HTHGNTR"/>
</dbReference>
<dbReference type="PANTHER" id="PTHR43537">
    <property type="entry name" value="TRANSCRIPTIONAL REGULATOR, GNTR FAMILY"/>
    <property type="match status" value="1"/>
</dbReference>
<dbReference type="InterPro" id="IPR000524">
    <property type="entry name" value="Tscrpt_reg_HTH_GntR"/>
</dbReference>
<dbReference type="Gene3D" id="1.10.10.10">
    <property type="entry name" value="Winged helix-like DNA-binding domain superfamily/Winged helix DNA-binding domain"/>
    <property type="match status" value="1"/>
</dbReference>
<dbReference type="SUPFAM" id="SSF48008">
    <property type="entry name" value="GntR ligand-binding domain-like"/>
    <property type="match status" value="1"/>
</dbReference>
<dbReference type="SUPFAM" id="SSF46785">
    <property type="entry name" value="Winged helix' DNA-binding domain"/>
    <property type="match status" value="1"/>
</dbReference>
<dbReference type="InterPro" id="IPR036388">
    <property type="entry name" value="WH-like_DNA-bd_sf"/>
</dbReference>
<dbReference type="OrthoDB" id="7620579at2"/>
<evidence type="ECO:0000313" key="5">
    <source>
        <dbReference type="EMBL" id="SNS84646.1"/>
    </source>
</evidence>
<evidence type="ECO:0000256" key="1">
    <source>
        <dbReference type="ARBA" id="ARBA00023015"/>
    </source>
</evidence>
<keyword evidence="1" id="KW-0805">Transcription regulation</keyword>
<dbReference type="InterPro" id="IPR008920">
    <property type="entry name" value="TF_FadR/GntR_C"/>
</dbReference>
<dbReference type="InterPro" id="IPR036390">
    <property type="entry name" value="WH_DNA-bd_sf"/>
</dbReference>
<evidence type="ECO:0000313" key="6">
    <source>
        <dbReference type="Proteomes" id="UP000198426"/>
    </source>
</evidence>